<accession>A0A9W2YBT3</accession>
<evidence type="ECO:0000313" key="13">
    <source>
        <dbReference type="RefSeq" id="XP_055860149.1"/>
    </source>
</evidence>
<dbReference type="Gene3D" id="1.20.1070.10">
    <property type="entry name" value="Rhodopsin 7-helix transmembrane proteins"/>
    <property type="match status" value="2"/>
</dbReference>
<dbReference type="CDD" id="cd00637">
    <property type="entry name" value="7tm_classA_rhodopsin-like"/>
    <property type="match status" value="2"/>
</dbReference>
<keyword evidence="12" id="KW-1185">Reference proteome</keyword>
<evidence type="ECO:0000256" key="6">
    <source>
        <dbReference type="ARBA" id="ARBA00023136"/>
    </source>
</evidence>
<dbReference type="RefSeq" id="XP_055860149.1">
    <property type="nucleotide sequence ID" value="XM_056004174.1"/>
</dbReference>
<dbReference type="PRINTS" id="PR00237">
    <property type="entry name" value="GPCRRHODOPSN"/>
</dbReference>
<feature type="region of interest" description="Disordered" evidence="9">
    <location>
        <begin position="300"/>
        <end position="338"/>
    </location>
</feature>
<feature type="transmembrane region" description="Helical" evidence="10">
    <location>
        <begin position="45"/>
        <end position="70"/>
    </location>
</feature>
<gene>
    <name evidence="13 14" type="primary">LOC106055070</name>
</gene>
<feature type="domain" description="G-protein coupled receptors family 1 profile" evidence="11">
    <location>
        <begin position="25"/>
        <end position="681"/>
    </location>
</feature>
<evidence type="ECO:0000256" key="8">
    <source>
        <dbReference type="ARBA" id="ARBA00023224"/>
    </source>
</evidence>
<keyword evidence="5" id="KW-0297">G-protein coupled receptor</keyword>
<keyword evidence="4 10" id="KW-1133">Transmembrane helix</keyword>
<evidence type="ECO:0000256" key="5">
    <source>
        <dbReference type="ARBA" id="ARBA00023040"/>
    </source>
</evidence>
<dbReference type="InterPro" id="IPR000276">
    <property type="entry name" value="GPCR_Rhodpsn"/>
</dbReference>
<evidence type="ECO:0000256" key="4">
    <source>
        <dbReference type="ARBA" id="ARBA00022989"/>
    </source>
</evidence>
<keyword evidence="7" id="KW-0675">Receptor</keyword>
<keyword evidence="6 10" id="KW-0472">Membrane</keyword>
<evidence type="ECO:0000256" key="7">
    <source>
        <dbReference type="ARBA" id="ARBA00023170"/>
    </source>
</evidence>
<protein>
    <submittedName>
        <fullName evidence="13 14">Uncharacterized protein LOC106055070</fullName>
    </submittedName>
</protein>
<dbReference type="GO" id="GO:0004930">
    <property type="term" value="F:G protein-coupled receptor activity"/>
    <property type="evidence" value="ECO:0007669"/>
    <property type="project" value="UniProtKB-KW"/>
</dbReference>
<keyword evidence="3 10" id="KW-0812">Transmembrane</keyword>
<feature type="compositionally biased region" description="Polar residues" evidence="9">
    <location>
        <begin position="503"/>
        <end position="515"/>
    </location>
</feature>
<keyword evidence="2" id="KW-1003">Cell membrane</keyword>
<dbReference type="Pfam" id="PF00001">
    <property type="entry name" value="7tm_1"/>
    <property type="match status" value="1"/>
</dbReference>
<feature type="transmembrane region" description="Helical" evidence="10">
    <location>
        <begin position="167"/>
        <end position="194"/>
    </location>
</feature>
<dbReference type="InterPro" id="IPR017452">
    <property type="entry name" value="GPCR_Rhodpsn_7TM"/>
</dbReference>
<evidence type="ECO:0000256" key="9">
    <source>
        <dbReference type="SAM" id="MobiDB-lite"/>
    </source>
</evidence>
<dbReference type="Proteomes" id="UP001165740">
    <property type="component" value="Chromosome 11"/>
</dbReference>
<feature type="transmembrane region" description="Helical" evidence="10">
    <location>
        <begin position="76"/>
        <end position="102"/>
    </location>
</feature>
<feature type="region of interest" description="Disordered" evidence="9">
    <location>
        <begin position="503"/>
        <end position="548"/>
    </location>
</feature>
<feature type="transmembrane region" description="Helical" evidence="10">
    <location>
        <begin position="123"/>
        <end position="147"/>
    </location>
</feature>
<feature type="compositionally biased region" description="Polar residues" evidence="9">
    <location>
        <begin position="300"/>
        <end position="313"/>
    </location>
</feature>
<dbReference type="RefSeq" id="XP_055860151.1">
    <property type="nucleotide sequence ID" value="XM_056004176.1"/>
</dbReference>
<proteinExistence type="predicted"/>
<dbReference type="SMART" id="SM01381">
    <property type="entry name" value="7TM_GPCR_Srsx"/>
    <property type="match status" value="1"/>
</dbReference>
<evidence type="ECO:0000313" key="14">
    <source>
        <dbReference type="RefSeq" id="XP_055860151.1"/>
    </source>
</evidence>
<organism evidence="12 13">
    <name type="scientific">Biomphalaria glabrata</name>
    <name type="common">Bloodfluke planorb</name>
    <name type="synonym">Freshwater snail</name>
    <dbReference type="NCBI Taxonomy" id="6526"/>
    <lineage>
        <taxon>Eukaryota</taxon>
        <taxon>Metazoa</taxon>
        <taxon>Spiralia</taxon>
        <taxon>Lophotrochozoa</taxon>
        <taxon>Mollusca</taxon>
        <taxon>Gastropoda</taxon>
        <taxon>Heterobranchia</taxon>
        <taxon>Euthyneura</taxon>
        <taxon>Panpulmonata</taxon>
        <taxon>Hygrophila</taxon>
        <taxon>Lymnaeoidea</taxon>
        <taxon>Planorbidae</taxon>
        <taxon>Biomphalaria</taxon>
    </lineage>
</organism>
<reference evidence="13 14" key="1">
    <citation type="submission" date="2025-04" db="UniProtKB">
        <authorList>
            <consortium name="RefSeq"/>
        </authorList>
    </citation>
    <scope>IDENTIFICATION</scope>
</reference>
<feature type="transmembrane region" description="Helical" evidence="10">
    <location>
        <begin position="658"/>
        <end position="680"/>
    </location>
</feature>
<dbReference type="PROSITE" id="PS50262">
    <property type="entry name" value="G_PROTEIN_RECEP_F1_2"/>
    <property type="match status" value="1"/>
</dbReference>
<evidence type="ECO:0000256" key="1">
    <source>
        <dbReference type="ARBA" id="ARBA00004651"/>
    </source>
</evidence>
<comment type="subcellular location">
    <subcellularLocation>
        <location evidence="1">Cell membrane</location>
        <topology evidence="1">Multi-pass membrane protein</topology>
    </subcellularLocation>
</comment>
<dbReference type="OrthoDB" id="5966748at2759"/>
<dbReference type="PANTHER" id="PTHR24248">
    <property type="entry name" value="ADRENERGIC RECEPTOR-RELATED G-PROTEIN COUPLED RECEPTOR"/>
    <property type="match status" value="1"/>
</dbReference>
<feature type="transmembrane region" description="Helical" evidence="10">
    <location>
        <begin position="630"/>
        <end position="652"/>
    </location>
</feature>
<feature type="compositionally biased region" description="Polar residues" evidence="9">
    <location>
        <begin position="522"/>
        <end position="539"/>
    </location>
</feature>
<dbReference type="SUPFAM" id="SSF81321">
    <property type="entry name" value="Family A G protein-coupled receptor-like"/>
    <property type="match status" value="1"/>
</dbReference>
<feature type="transmembrane region" description="Helical" evidence="10">
    <location>
        <begin position="6"/>
        <end position="33"/>
    </location>
</feature>
<dbReference type="AlphaFoldDB" id="A0A9W2YBT3"/>
<keyword evidence="8" id="KW-0807">Transducer</keyword>
<dbReference type="GO" id="GO:0005886">
    <property type="term" value="C:plasma membrane"/>
    <property type="evidence" value="ECO:0007669"/>
    <property type="project" value="UniProtKB-SubCell"/>
</dbReference>
<evidence type="ECO:0000259" key="11">
    <source>
        <dbReference type="PROSITE" id="PS50262"/>
    </source>
</evidence>
<evidence type="ECO:0000313" key="12">
    <source>
        <dbReference type="Proteomes" id="UP001165740"/>
    </source>
</evidence>
<sequence>MAITLAVQIITKALCIAIDVIVLFLNPLIIDVIHNDRAIRRQPSAVFITNLAIADMFVAGTNLLNMILHFMDLSRVVPVCVVLYGFFSVSMINASLLFMFCNSIDRFVFIRMSFHYHATMRRCCVRALVISVWCVSLLTPILPYLLIDHVWDYGSCVELFHSQVYRVFHFILAVVFVLTLLATVIMFISVYQVVRRSQRLRRLPLRTFSSETAMSGSTWLSLQNSPDSPRSSVPSERIPYKYEQSNTSLQPLPEDGVICSGNPLEAQDCRTSENHLKTHPPDETMPIALSNDSTIVFQNQNKPTGQDEQVGTTKESDKQQAFVSGHEPGRKKRGRSLKTKSLTCSIVKKPRKHLCDSHLSDDDEVIDGCICRDDYLKKSAVRETKSESLWQIRSHRKKRSCARKAVDRTNELTHIWCAKPAVANVSFSPDMMPDSIFIFRQDYTKQQRENFDVDLSNTVLPAGRGQRETPRINCLEYNGKFSIVIESSALVSELSRSIAAHYETSSSNTPVASDNLAKDQSSKSPGEVAQQSESISATDAHSCEERERNTPYLARPSFISLEGATQKPNDLATSRKCDAPANSLRPSRFSFLDTASALRKKLSTQSSSTTPSTPFGVPAYTGRDMRTIKILFLMFCVYLLLWFPTFLVNVLRSLSIEISLEVVVICYTFGVSNSVVNFFVYPMKIPRLKQVFKQLLQKSFNGAKKKMKRRLLSFCH</sequence>
<evidence type="ECO:0000256" key="3">
    <source>
        <dbReference type="ARBA" id="ARBA00022692"/>
    </source>
</evidence>
<feature type="compositionally biased region" description="Basic residues" evidence="9">
    <location>
        <begin position="329"/>
        <end position="338"/>
    </location>
</feature>
<dbReference type="GeneID" id="106055070"/>
<evidence type="ECO:0000256" key="10">
    <source>
        <dbReference type="SAM" id="Phobius"/>
    </source>
</evidence>
<name>A0A9W2YBT3_BIOGL</name>
<evidence type="ECO:0000256" key="2">
    <source>
        <dbReference type="ARBA" id="ARBA00022475"/>
    </source>
</evidence>